<proteinExistence type="predicted"/>
<name>A0AAN9XI38_PSOTE</name>
<protein>
    <submittedName>
        <fullName evidence="1">Uncharacterized protein</fullName>
    </submittedName>
</protein>
<evidence type="ECO:0000313" key="1">
    <source>
        <dbReference type="EMBL" id="KAK7392678.1"/>
    </source>
</evidence>
<sequence length="110" mass="12293">MKSFIPAQVIDLPEKNSDEVVKQCCAIVEMPNGKASTLSNGEGLGLLLLGSVIEERKQKLRFLHCHPKISENSSISWPEFPNKPEYQSKWPQIPVIDLLISTTTSTMQNL</sequence>
<keyword evidence="2" id="KW-1185">Reference proteome</keyword>
<evidence type="ECO:0000313" key="2">
    <source>
        <dbReference type="Proteomes" id="UP001386955"/>
    </source>
</evidence>
<dbReference type="AlphaFoldDB" id="A0AAN9XI38"/>
<reference evidence="1 2" key="1">
    <citation type="submission" date="2024-01" db="EMBL/GenBank/DDBJ databases">
        <title>The genomes of 5 underutilized Papilionoideae crops provide insights into root nodulation and disease resistanc.</title>
        <authorList>
            <person name="Jiang F."/>
        </authorList>
    </citation>
    <scope>NUCLEOTIDE SEQUENCE [LARGE SCALE GENOMIC DNA]</scope>
    <source>
        <strain evidence="1">DUOXIRENSHENG_FW03</strain>
        <tissue evidence="1">Leaves</tissue>
    </source>
</reference>
<accession>A0AAN9XI38</accession>
<gene>
    <name evidence="1" type="ORF">VNO78_21122</name>
</gene>
<organism evidence="1 2">
    <name type="scientific">Psophocarpus tetragonolobus</name>
    <name type="common">Winged bean</name>
    <name type="synonym">Dolichos tetragonolobus</name>
    <dbReference type="NCBI Taxonomy" id="3891"/>
    <lineage>
        <taxon>Eukaryota</taxon>
        <taxon>Viridiplantae</taxon>
        <taxon>Streptophyta</taxon>
        <taxon>Embryophyta</taxon>
        <taxon>Tracheophyta</taxon>
        <taxon>Spermatophyta</taxon>
        <taxon>Magnoliopsida</taxon>
        <taxon>eudicotyledons</taxon>
        <taxon>Gunneridae</taxon>
        <taxon>Pentapetalae</taxon>
        <taxon>rosids</taxon>
        <taxon>fabids</taxon>
        <taxon>Fabales</taxon>
        <taxon>Fabaceae</taxon>
        <taxon>Papilionoideae</taxon>
        <taxon>50 kb inversion clade</taxon>
        <taxon>NPAAA clade</taxon>
        <taxon>indigoferoid/millettioid clade</taxon>
        <taxon>Phaseoleae</taxon>
        <taxon>Psophocarpus</taxon>
    </lineage>
</organism>
<comment type="caution">
    <text evidence="1">The sequence shown here is derived from an EMBL/GenBank/DDBJ whole genome shotgun (WGS) entry which is preliminary data.</text>
</comment>
<dbReference type="Proteomes" id="UP001386955">
    <property type="component" value="Unassembled WGS sequence"/>
</dbReference>
<dbReference type="EMBL" id="JAYMYS010000005">
    <property type="protein sequence ID" value="KAK7392678.1"/>
    <property type="molecule type" value="Genomic_DNA"/>
</dbReference>